<feature type="domain" description="Vta1/callose synthase N-terminal" evidence="10">
    <location>
        <begin position="13"/>
        <end position="156"/>
    </location>
</feature>
<evidence type="ECO:0000256" key="4">
    <source>
        <dbReference type="ARBA" id="ARBA00022448"/>
    </source>
</evidence>
<dbReference type="PANTHER" id="PTHR46009">
    <property type="entry name" value="VACUOLAR PROTEIN SORTING-ASSOCIATED PROTEIN VTA1 HOMOLOG"/>
    <property type="match status" value="1"/>
</dbReference>
<dbReference type="GeneID" id="27324940"/>
<evidence type="ECO:0000256" key="2">
    <source>
        <dbReference type="ARBA" id="ARBA00004496"/>
    </source>
</evidence>
<accession>A0A0D1WL36</accession>
<evidence type="ECO:0000259" key="11">
    <source>
        <dbReference type="Pfam" id="PF18097"/>
    </source>
</evidence>
<dbReference type="GO" id="GO:0032511">
    <property type="term" value="P:late endosome to vacuole transport via multivesicular body sorting pathway"/>
    <property type="evidence" value="ECO:0007669"/>
    <property type="project" value="InterPro"/>
</dbReference>
<keyword evidence="13" id="KW-1185">Reference proteome</keyword>
<comment type="similarity">
    <text evidence="3">Belongs to the VTA1 family.</text>
</comment>
<dbReference type="STRING" id="212818.A0A0D1WL36"/>
<dbReference type="GO" id="GO:0010008">
    <property type="term" value="C:endosome membrane"/>
    <property type="evidence" value="ECO:0007669"/>
    <property type="project" value="UniProtKB-SubCell"/>
</dbReference>
<keyword evidence="6" id="KW-0967">Endosome</keyword>
<dbReference type="AlphaFoldDB" id="A0A0D1WL36"/>
<evidence type="ECO:0000256" key="5">
    <source>
        <dbReference type="ARBA" id="ARBA00022490"/>
    </source>
</evidence>
<dbReference type="Proteomes" id="UP000054302">
    <property type="component" value="Unassembled WGS sequence"/>
</dbReference>
<keyword evidence="8" id="KW-0472">Membrane</keyword>
<feature type="compositionally biased region" description="Pro residues" evidence="9">
    <location>
        <begin position="410"/>
        <end position="428"/>
    </location>
</feature>
<feature type="region of interest" description="Disordered" evidence="9">
    <location>
        <begin position="216"/>
        <end position="249"/>
    </location>
</feature>
<dbReference type="Pfam" id="PF04652">
    <property type="entry name" value="Vta1"/>
    <property type="match status" value="1"/>
</dbReference>
<feature type="domain" description="Vta1 C-terminal" evidence="11">
    <location>
        <begin position="471"/>
        <end position="507"/>
    </location>
</feature>
<dbReference type="GO" id="GO:0015031">
    <property type="term" value="P:protein transport"/>
    <property type="evidence" value="ECO:0007669"/>
    <property type="project" value="UniProtKB-KW"/>
</dbReference>
<evidence type="ECO:0000256" key="3">
    <source>
        <dbReference type="ARBA" id="ARBA00007895"/>
    </source>
</evidence>
<dbReference type="HOGENOM" id="CLU_030378_0_0_1"/>
<evidence type="ECO:0000313" key="13">
    <source>
        <dbReference type="Proteomes" id="UP000054302"/>
    </source>
</evidence>
<evidence type="ECO:0000313" key="12">
    <source>
        <dbReference type="EMBL" id="KIV89715.1"/>
    </source>
</evidence>
<evidence type="ECO:0000256" key="8">
    <source>
        <dbReference type="ARBA" id="ARBA00023136"/>
    </source>
</evidence>
<sequence>MAATIPTALKSADITRFAHRAAQLEQPKPIVAYWCEYWIVNQILSKGLHNADQECLVYTTTLMDKLEQFKSQHADEPEVTDDMVGKAYIEQFGLETFERADNAVKANKATRQTADTYQAAATFLDLLQIFGALDPEIAAKVKYAKYHALRIAKALKAGEDPNLSNPSQETHAEEQLPALDPNDADVKALDGASAKPRQPSVVEIPDEADRLQKTLSQKSVLDESLHPSRETSIPPTKRKTERQPSVVEVPDEADRLQHNLAKQSSLDESLHPSRQPSLPDTPNNGVSPIAAQDAAAFYTNQQNPVDVSPLDSPERKPSVGGNYFPVVPSEAAPDLPSTPTAAAGGPVLPSAPSDLVGRGPSHPPAPSSIDTTSARASLASLNKAGHASPPPPAHRHGNFLPPVAPGQQPQIPPNLQPQQPPPQMPVNPPQLRQHHGPVPPIPQGKQVISPSPIHPPVSAQQLQSEDVVVDEESIMKAQKHARWAISALNFEDVPTAIRELRGALNSLGAD</sequence>
<protein>
    <recommendedName>
        <fullName evidence="14">Vta1/callose synthase N-terminal domain-containing protein</fullName>
    </recommendedName>
</protein>
<evidence type="ECO:0000256" key="6">
    <source>
        <dbReference type="ARBA" id="ARBA00022753"/>
    </source>
</evidence>
<dbReference type="Gene3D" id="1.25.40.270">
    <property type="entry name" value="Vacuolar protein sorting-associated protein vta1"/>
    <property type="match status" value="1"/>
</dbReference>
<dbReference type="Pfam" id="PF18097">
    <property type="entry name" value="Vta1_C"/>
    <property type="match status" value="1"/>
</dbReference>
<feature type="compositionally biased region" description="Basic and acidic residues" evidence="9">
    <location>
        <begin position="220"/>
        <end position="229"/>
    </location>
</feature>
<evidence type="ECO:0000259" key="10">
    <source>
        <dbReference type="Pfam" id="PF04652"/>
    </source>
</evidence>
<keyword evidence="5" id="KW-0963">Cytoplasm</keyword>
<dbReference type="InterPro" id="IPR041212">
    <property type="entry name" value="Vta1_C"/>
</dbReference>
<keyword evidence="4" id="KW-0813">Transport</keyword>
<dbReference type="OrthoDB" id="391137at2759"/>
<comment type="subcellular location">
    <subcellularLocation>
        <location evidence="2">Cytoplasm</location>
    </subcellularLocation>
    <subcellularLocation>
        <location evidence="1">Endosome membrane</location>
        <topology evidence="1">Peripheral membrane protein</topology>
    </subcellularLocation>
</comment>
<evidence type="ECO:0000256" key="9">
    <source>
        <dbReference type="SAM" id="MobiDB-lite"/>
    </source>
</evidence>
<evidence type="ECO:0000256" key="7">
    <source>
        <dbReference type="ARBA" id="ARBA00022927"/>
    </source>
</evidence>
<dbReference type="InterPro" id="IPR039431">
    <property type="entry name" value="Vta1/CALS_N"/>
</dbReference>
<gene>
    <name evidence="12" type="ORF">PV10_07095</name>
</gene>
<evidence type="ECO:0008006" key="14">
    <source>
        <dbReference type="Google" id="ProtNLM"/>
    </source>
</evidence>
<dbReference type="OMA" id="AYWCEYH"/>
<keyword evidence="7" id="KW-0653">Protein transport</keyword>
<organism evidence="12 13">
    <name type="scientific">Exophiala mesophila</name>
    <name type="common">Black yeast-like fungus</name>
    <dbReference type="NCBI Taxonomy" id="212818"/>
    <lineage>
        <taxon>Eukaryota</taxon>
        <taxon>Fungi</taxon>
        <taxon>Dikarya</taxon>
        <taxon>Ascomycota</taxon>
        <taxon>Pezizomycotina</taxon>
        <taxon>Eurotiomycetes</taxon>
        <taxon>Chaetothyriomycetidae</taxon>
        <taxon>Chaetothyriales</taxon>
        <taxon>Herpotrichiellaceae</taxon>
        <taxon>Exophiala</taxon>
    </lineage>
</organism>
<dbReference type="EMBL" id="KN847524">
    <property type="protein sequence ID" value="KIV89715.1"/>
    <property type="molecule type" value="Genomic_DNA"/>
</dbReference>
<proteinExistence type="inferred from homology"/>
<dbReference type="PANTHER" id="PTHR46009:SF1">
    <property type="entry name" value="VACUOLAR PROTEIN SORTING-ASSOCIATED PROTEIN VTA1 HOMOLOG"/>
    <property type="match status" value="1"/>
</dbReference>
<dbReference type="InterPro" id="IPR023175">
    <property type="entry name" value="Vta1/CALS_N_sf"/>
</dbReference>
<dbReference type="InterPro" id="IPR044538">
    <property type="entry name" value="Vta1-like"/>
</dbReference>
<feature type="compositionally biased region" description="Polar residues" evidence="9">
    <location>
        <begin position="263"/>
        <end position="286"/>
    </location>
</feature>
<dbReference type="Gene3D" id="1.20.5.420">
    <property type="entry name" value="Immunoglobulin FC, subunit C"/>
    <property type="match status" value="1"/>
</dbReference>
<evidence type="ECO:0000256" key="1">
    <source>
        <dbReference type="ARBA" id="ARBA00004481"/>
    </source>
</evidence>
<dbReference type="VEuPathDB" id="FungiDB:PV10_07095"/>
<dbReference type="RefSeq" id="XP_016221289.1">
    <property type="nucleotide sequence ID" value="XM_016371957.1"/>
</dbReference>
<dbReference type="GO" id="GO:0005771">
    <property type="term" value="C:multivesicular body"/>
    <property type="evidence" value="ECO:0007669"/>
    <property type="project" value="TreeGrafter"/>
</dbReference>
<feature type="region of interest" description="Disordered" evidence="9">
    <location>
        <begin position="263"/>
        <end position="464"/>
    </location>
</feature>
<reference evidence="12 13" key="1">
    <citation type="submission" date="2015-01" db="EMBL/GenBank/DDBJ databases">
        <title>The Genome Sequence of Exophiala mesophila CBS40295.</title>
        <authorList>
            <consortium name="The Broad Institute Genomics Platform"/>
            <person name="Cuomo C."/>
            <person name="de Hoog S."/>
            <person name="Gorbushina A."/>
            <person name="Stielow B."/>
            <person name="Teixiera M."/>
            <person name="Abouelleil A."/>
            <person name="Chapman S.B."/>
            <person name="Priest M."/>
            <person name="Young S.K."/>
            <person name="Wortman J."/>
            <person name="Nusbaum C."/>
            <person name="Birren B."/>
        </authorList>
    </citation>
    <scope>NUCLEOTIDE SEQUENCE [LARGE SCALE GENOMIC DNA]</scope>
    <source>
        <strain evidence="12 13">CBS 40295</strain>
    </source>
</reference>
<name>A0A0D1WL36_EXOME</name>